<evidence type="ECO:0000256" key="12">
    <source>
        <dbReference type="ARBA" id="ARBA00023326"/>
    </source>
</evidence>
<organism evidence="19">
    <name type="scientific">Fusarium oxysporum f. sp. pisi HDV247</name>
    <dbReference type="NCBI Taxonomy" id="1080344"/>
    <lineage>
        <taxon>Eukaryota</taxon>
        <taxon>Fungi</taxon>
        <taxon>Dikarya</taxon>
        <taxon>Ascomycota</taxon>
        <taxon>Pezizomycotina</taxon>
        <taxon>Sordariomycetes</taxon>
        <taxon>Hypocreomycetidae</taxon>
        <taxon>Hypocreales</taxon>
        <taxon>Nectriaceae</taxon>
        <taxon>Fusarium</taxon>
        <taxon>Fusarium oxysporum species complex</taxon>
    </lineage>
</organism>
<evidence type="ECO:0000256" key="3">
    <source>
        <dbReference type="ARBA" id="ARBA00008682"/>
    </source>
</evidence>
<dbReference type="GO" id="GO:0008843">
    <property type="term" value="F:endochitinase activity"/>
    <property type="evidence" value="ECO:0007669"/>
    <property type="project" value="UniProtKB-EC"/>
</dbReference>
<dbReference type="SMART" id="SM00636">
    <property type="entry name" value="Glyco_18"/>
    <property type="match status" value="1"/>
</dbReference>
<feature type="signal peptide" evidence="16">
    <location>
        <begin position="1"/>
        <end position="22"/>
    </location>
</feature>
<comment type="subcellular location">
    <subcellularLocation>
        <location evidence="2">Secreted</location>
    </subcellularLocation>
</comment>
<evidence type="ECO:0000256" key="8">
    <source>
        <dbReference type="ARBA" id="ARBA00023024"/>
    </source>
</evidence>
<dbReference type="PANTHER" id="PTHR47700">
    <property type="entry name" value="V CHITINASE, PUTATIVE (AFU_ORTHOLOGUE AFUA_6G13720)-RELATED"/>
    <property type="match status" value="1"/>
</dbReference>
<dbReference type="Pfam" id="PF00704">
    <property type="entry name" value="Glyco_hydro_18"/>
    <property type="match status" value="1"/>
</dbReference>
<dbReference type="InterPro" id="IPR001002">
    <property type="entry name" value="Chitin-bd_1"/>
</dbReference>
<evidence type="ECO:0000256" key="16">
    <source>
        <dbReference type="SAM" id="SignalP"/>
    </source>
</evidence>
<proteinExistence type="inferred from homology"/>
<dbReference type="Pfam" id="PF01476">
    <property type="entry name" value="LysM"/>
    <property type="match status" value="1"/>
</dbReference>
<protein>
    <recommendedName>
        <fullName evidence="4">chitinase</fullName>
        <ecNumber evidence="4">3.2.1.14</ecNumber>
    </recommendedName>
</protein>
<evidence type="ECO:0000256" key="5">
    <source>
        <dbReference type="ARBA" id="ARBA00022525"/>
    </source>
</evidence>
<dbReference type="GO" id="GO:0005576">
    <property type="term" value="C:extracellular region"/>
    <property type="evidence" value="ECO:0007669"/>
    <property type="project" value="UniProtKB-SubCell"/>
</dbReference>
<evidence type="ECO:0000256" key="13">
    <source>
        <dbReference type="ARBA" id="ARBA00044955"/>
    </source>
</evidence>
<dbReference type="SUPFAM" id="SSF54106">
    <property type="entry name" value="LysM domain"/>
    <property type="match status" value="1"/>
</dbReference>
<keyword evidence="9" id="KW-0843">Virulence</keyword>
<dbReference type="InterPro" id="IPR017853">
    <property type="entry name" value="GH"/>
</dbReference>
<evidence type="ECO:0000256" key="9">
    <source>
        <dbReference type="ARBA" id="ARBA00023026"/>
    </source>
</evidence>
<feature type="chain" id="PRO_5004925851" description="chitinase" evidence="16">
    <location>
        <begin position="23"/>
        <end position="1568"/>
    </location>
</feature>
<dbReference type="GO" id="GO:0008061">
    <property type="term" value="F:chitin binding"/>
    <property type="evidence" value="ECO:0007669"/>
    <property type="project" value="UniProtKB-KW"/>
</dbReference>
<keyword evidence="10" id="KW-0119">Carbohydrate metabolism</keyword>
<dbReference type="InterPro" id="IPR036779">
    <property type="entry name" value="LysM_dom_sf"/>
</dbReference>
<evidence type="ECO:0000259" key="18">
    <source>
        <dbReference type="PROSITE" id="PS51910"/>
    </source>
</evidence>
<name>W9NEV8_FUSOX</name>
<keyword evidence="6" id="KW-0147">Chitin-binding</keyword>
<dbReference type="OrthoDB" id="73875at2759"/>
<comment type="similarity">
    <text evidence="13">Belongs to the secreted LysM effector family.</text>
</comment>
<feature type="compositionally biased region" description="Gly residues" evidence="15">
    <location>
        <begin position="1259"/>
        <end position="1269"/>
    </location>
</feature>
<dbReference type="InterPro" id="IPR001223">
    <property type="entry name" value="Glyco_hydro18_cat"/>
</dbReference>
<evidence type="ECO:0000256" key="6">
    <source>
        <dbReference type="ARBA" id="ARBA00022669"/>
    </source>
</evidence>
<evidence type="ECO:0000256" key="10">
    <source>
        <dbReference type="ARBA" id="ARBA00023277"/>
    </source>
</evidence>
<dbReference type="PROSITE" id="PS51910">
    <property type="entry name" value="GH18_2"/>
    <property type="match status" value="1"/>
</dbReference>
<evidence type="ECO:0000313" key="19">
    <source>
        <dbReference type="EMBL" id="EXA31298.1"/>
    </source>
</evidence>
<dbReference type="Gene3D" id="3.10.350.10">
    <property type="entry name" value="LysM domain"/>
    <property type="match status" value="2"/>
</dbReference>
<feature type="compositionally biased region" description="Low complexity" evidence="15">
    <location>
        <begin position="1270"/>
        <end position="1285"/>
    </location>
</feature>
<dbReference type="InterPro" id="IPR011583">
    <property type="entry name" value="Chitinase_II/V-like_cat"/>
</dbReference>
<evidence type="ECO:0000256" key="15">
    <source>
        <dbReference type="SAM" id="MobiDB-lite"/>
    </source>
</evidence>
<dbReference type="InterPro" id="IPR036861">
    <property type="entry name" value="Endochitinase-like_sf"/>
</dbReference>
<dbReference type="PANTHER" id="PTHR47700:SF2">
    <property type="entry name" value="CHITINASE"/>
    <property type="match status" value="1"/>
</dbReference>
<evidence type="ECO:0000256" key="2">
    <source>
        <dbReference type="ARBA" id="ARBA00004613"/>
    </source>
</evidence>
<dbReference type="InterPro" id="IPR018392">
    <property type="entry name" value="LysM"/>
</dbReference>
<gene>
    <name evidence="19" type="ORF">FOVG_17420</name>
</gene>
<comment type="similarity">
    <text evidence="3">Belongs to the glycosyl hydrolase 18 family. Chitinase class V subfamily.</text>
</comment>
<dbReference type="GO" id="GO:0000272">
    <property type="term" value="P:polysaccharide catabolic process"/>
    <property type="evidence" value="ECO:0007669"/>
    <property type="project" value="UniProtKB-KW"/>
</dbReference>
<evidence type="ECO:0000256" key="7">
    <source>
        <dbReference type="ARBA" id="ARBA00022801"/>
    </source>
</evidence>
<evidence type="ECO:0000256" key="4">
    <source>
        <dbReference type="ARBA" id="ARBA00012729"/>
    </source>
</evidence>
<evidence type="ECO:0000256" key="11">
    <source>
        <dbReference type="ARBA" id="ARBA00023295"/>
    </source>
</evidence>
<dbReference type="Gene3D" id="3.10.50.10">
    <property type="match status" value="1"/>
</dbReference>
<keyword evidence="8" id="KW-0146">Chitin degradation</keyword>
<feature type="domain" description="LysM" evidence="17">
    <location>
        <begin position="414"/>
        <end position="463"/>
    </location>
</feature>
<dbReference type="PROSITE" id="PS51782">
    <property type="entry name" value="LYSM"/>
    <property type="match status" value="2"/>
</dbReference>
<evidence type="ECO:0000259" key="17">
    <source>
        <dbReference type="PROSITE" id="PS51782"/>
    </source>
</evidence>
<dbReference type="CDD" id="cd00118">
    <property type="entry name" value="LysM"/>
    <property type="match status" value="1"/>
</dbReference>
<dbReference type="InterPro" id="IPR053214">
    <property type="entry name" value="LysM12-like"/>
</dbReference>
<dbReference type="EC" id="3.2.1.14" evidence="4"/>
<keyword evidence="12" id="KW-0624">Polysaccharide degradation</keyword>
<dbReference type="Proteomes" id="UP000030751">
    <property type="component" value="Unassembled WGS sequence"/>
</dbReference>
<reference evidence="19" key="2">
    <citation type="submission" date="2012-05" db="EMBL/GenBank/DDBJ databases">
        <title>Annotation of the Genome Sequence of Fusarium oxysporum HDV247.</title>
        <authorList>
            <consortium name="The Broad Institute Genomics Platform"/>
            <person name="Ma L.-J."/>
            <person name="Corby-Kistler H."/>
            <person name="Broz K."/>
            <person name="Gale L.R."/>
            <person name="Jonkers W."/>
            <person name="O'Donnell K."/>
            <person name="Ploetz R."/>
            <person name="Steinberg C."/>
            <person name="Schwartz D.C."/>
            <person name="VanEtten H."/>
            <person name="Zhou S."/>
            <person name="Young S.K."/>
            <person name="Zeng Q."/>
            <person name="Gargeya S."/>
            <person name="Fitzgerald M."/>
            <person name="Abouelleil A."/>
            <person name="Alvarado L."/>
            <person name="Chapman S.B."/>
            <person name="Gainer-Dewar J."/>
            <person name="Goldberg J."/>
            <person name="Griggs A."/>
            <person name="Gujja S."/>
            <person name="Hansen M."/>
            <person name="Howarth C."/>
            <person name="Imamovic A."/>
            <person name="Ireland A."/>
            <person name="Larimer J."/>
            <person name="McCowan C."/>
            <person name="Murphy C."/>
            <person name="Pearson M."/>
            <person name="Poon T.W."/>
            <person name="Priest M."/>
            <person name="Roberts A."/>
            <person name="Saif S."/>
            <person name="Shea T."/>
            <person name="Sykes S."/>
            <person name="Wortman J."/>
            <person name="Nusbaum C."/>
            <person name="Birren B."/>
        </authorList>
    </citation>
    <scope>NUCLEOTIDE SEQUENCE</scope>
    <source>
        <strain evidence="19">HDV247</strain>
    </source>
</reference>
<evidence type="ECO:0000256" key="1">
    <source>
        <dbReference type="ARBA" id="ARBA00000822"/>
    </source>
</evidence>
<dbReference type="SUPFAM" id="SSF51445">
    <property type="entry name" value="(Trans)glycosidases"/>
    <property type="match status" value="1"/>
</dbReference>
<comment type="catalytic activity">
    <reaction evidence="1">
        <text>Random endo-hydrolysis of N-acetyl-beta-D-glucosaminide (1-&gt;4)-beta-linkages in chitin and chitodextrins.</text>
        <dbReference type="EC" id="3.2.1.14"/>
    </reaction>
</comment>
<keyword evidence="16" id="KW-0732">Signal</keyword>
<dbReference type="Gene3D" id="3.20.20.80">
    <property type="entry name" value="Glycosidases"/>
    <property type="match status" value="1"/>
</dbReference>
<reference evidence="19" key="1">
    <citation type="submission" date="2011-10" db="EMBL/GenBank/DDBJ databases">
        <title>The Genome Sequence of Fusarium oxysporum HDV247.</title>
        <authorList>
            <consortium name="The Broad Institute Genome Sequencing Platform"/>
            <person name="Ma L.-J."/>
            <person name="Gale L.R."/>
            <person name="Schwartz D.C."/>
            <person name="Zhou S."/>
            <person name="Corby-Kistler H."/>
            <person name="Young S.K."/>
            <person name="Zeng Q."/>
            <person name="Gargeya S."/>
            <person name="Fitzgerald M."/>
            <person name="Haas B."/>
            <person name="Abouelleil A."/>
            <person name="Alvarado L."/>
            <person name="Arachchi H.M."/>
            <person name="Berlin A."/>
            <person name="Brown A."/>
            <person name="Chapman S.B."/>
            <person name="Chen Z."/>
            <person name="Dunbar C."/>
            <person name="Freedman E."/>
            <person name="Gearin G."/>
            <person name="Goldberg J."/>
            <person name="Griggs A."/>
            <person name="Gujja S."/>
            <person name="Heiman D."/>
            <person name="Howarth C."/>
            <person name="Larson L."/>
            <person name="Lui A."/>
            <person name="MacDonald P.J.P."/>
            <person name="Montmayeur A."/>
            <person name="Murphy C."/>
            <person name="Neiman D."/>
            <person name="Pearson M."/>
            <person name="Priest M."/>
            <person name="Roberts A."/>
            <person name="Saif S."/>
            <person name="Shea T."/>
            <person name="Shenoy N."/>
            <person name="Sisk P."/>
            <person name="Stolte C."/>
            <person name="Sykes S."/>
            <person name="Wortman J."/>
            <person name="Nusbaum C."/>
            <person name="Birren B."/>
        </authorList>
    </citation>
    <scope>NUCLEOTIDE SEQUENCE [LARGE SCALE GENOMIC DNA]</scope>
    <source>
        <strain evidence="19">HDV247</strain>
    </source>
</reference>
<keyword evidence="5" id="KW-0964">Secreted</keyword>
<feature type="region of interest" description="Disordered" evidence="15">
    <location>
        <begin position="1225"/>
        <end position="1292"/>
    </location>
</feature>
<dbReference type="PROSITE" id="PS01095">
    <property type="entry name" value="GH18_1"/>
    <property type="match status" value="1"/>
</dbReference>
<sequence>MVWPKMKSPMISLLFGVGFVSAAINLNGTQAVDPAGEDDPSPIGDINTYQPDQHDCPLPCQDLANPHSWIPYFSVQRLSRCEEPMLLQLPVSQPLDDPSSTVLIRTCTLGSRPSVLVAPDKAQVRNPKKDDELLNGGSLKLAPACMIDGEPTSSKFKVGYSGGGNSTEADHRRTVTLLKSMIGFFKSKDNCDENFLFAYHNKSVVGVYIGSGLGKPTTQSGLKAVASSLQKFRPGSDQVTAELCETKTRREHTFGISVDMSGDLAAVQKSALAWSKGSCVVNSQMKNTGFLPGVQVYGFDSDASLSDVGSPSTPTPSPTSTSSLHQRGQFSRWVGLGSRQKLEKRAVCKSIRVGSGDTCTTLSVRCGIRGADFVKYNTKSNLCSTLREGDAVCCSAGDLPKPETPKPNADGTCATHLIHNGDTCDSLSKLFGVTVKDLEKWNKGRTWAWTECKNLVLGYNMCVGPGLPPMPPPQKGAECGPLVPGTKPPKDDSVSLADLNPCPLKACCSNWGFCGVFPDHCKINTPKDGGPGSKNPDVQNTCVSNCNNEIKLNGGAPSQYGRVGYYEAYGMNRDCLWLKAKNANTDGSYTHIHWAFLSIDPLSWRPYIGEGKSQWNAFKKLKAKRIVSLGGWADSTEPGKYNIIREAIITNREKFATNLAQFAKDEGIDGVDIDWEYPGAPDIEVGGKVIGQKTDGLNYLRFLTVLKDKMPAGKTVSIAAPASYWYLKAFPIDKIAEVIDYIVYMTYDLHGQWDYGNANAYDMCESGKCTRSHVNMTETKNALSMITKAGVPNRKIFVGESSYGRSFHMAKDGCWGPMCEFTGSRTESDAAPGRCTKTGGYLAYAEIMEIINAKSGAETFYDKSSQSDVMLYKGDYVSYMTPKTKDSRRDVWKNLNFAGSIDWAVDLQEFTTDDFNASPDRPDSGDACIAGNDNTIDSADLCFFSCNYGFCPESLCTCYKKGPVKKLPTKTTEGEFMSHDLVSVDMNRLCKFACKYGYCPEDVCTRAAVGYNGDNEEDDDDNNDAEYTGPMVGDPRYIDTGEVREGHKATCFNYKGDRGPPGSMDTCKAYCKPAMEVAKEEDRLTNYGCIVWSPINKPIPWKKVPGSDLEIAAGECSCDNWLVNELAEFVIDALPIIAQIGCFLLMSSLKLILDVGLSLFAPGRALSAGADMALTAAETVNYIYPKDENPEGAWQWWLSPCGGSDLVPDEFKQIFEILGNVPTGRSSFKEPKKIKKGSGKKGDDGNPTDRSTPRPNNGGHNGKGAGKNGGKAPAKPPAGNSNNNGGKKKKCNVPARMSSRHLGQAKNTLRLMSCDKNDQTQISDMVVTTMTYEPNATPTLWTTACDPKNSQACYHYSSANSVNPKWSTLTCPQEAATISHRFNGKAVVAWSDEHAGDGWKDPSHRVFPNQCDRDEWPPAYFLAKNAPEFTLGGKKGGQRIRWIPFNDNQGASKHWRGVCMKHAVKHLPLNDWTDKVTKGKKGPSSNPKNNHEVTEMSIDVDVRPEFDLKFRHRIPKDDGLWDNGCWPRNAAKDDPGFALLRIDEWYDKHKNLPKWDYTQPYKKGSNGD</sequence>
<dbReference type="GO" id="GO:0006032">
    <property type="term" value="P:chitin catabolic process"/>
    <property type="evidence" value="ECO:0007669"/>
    <property type="project" value="UniProtKB-KW"/>
</dbReference>
<evidence type="ECO:0000256" key="14">
    <source>
        <dbReference type="RuleBase" id="RU000489"/>
    </source>
</evidence>
<feature type="domain" description="LysM" evidence="17">
    <location>
        <begin position="349"/>
        <end position="394"/>
    </location>
</feature>
<dbReference type="CDD" id="cd02878">
    <property type="entry name" value="GH18_zymocin_alpha"/>
    <property type="match status" value="1"/>
</dbReference>
<dbReference type="EMBL" id="JH651019">
    <property type="protein sequence ID" value="EXA31298.1"/>
    <property type="molecule type" value="Genomic_DNA"/>
</dbReference>
<dbReference type="CDD" id="cd00035">
    <property type="entry name" value="ChtBD1"/>
    <property type="match status" value="1"/>
</dbReference>
<dbReference type="SUPFAM" id="SSF54556">
    <property type="entry name" value="Chitinase insertion domain"/>
    <property type="match status" value="1"/>
</dbReference>
<dbReference type="Pfam" id="PF00187">
    <property type="entry name" value="Chitin_bind_1"/>
    <property type="match status" value="1"/>
</dbReference>
<dbReference type="InterPro" id="IPR001579">
    <property type="entry name" value="Glyco_hydro_18_chit_AS"/>
</dbReference>
<dbReference type="SUPFAM" id="SSF57016">
    <property type="entry name" value="Plant lectins/antimicrobial peptides"/>
    <property type="match status" value="1"/>
</dbReference>
<keyword evidence="11 14" id="KW-0326">Glycosidase</keyword>
<dbReference type="InterPro" id="IPR029070">
    <property type="entry name" value="Chitinase_insertion_sf"/>
</dbReference>
<dbReference type="Gene3D" id="3.30.60.10">
    <property type="entry name" value="Endochitinase-like"/>
    <property type="match status" value="1"/>
</dbReference>
<dbReference type="SMART" id="SM00270">
    <property type="entry name" value="ChtBD1"/>
    <property type="match status" value="1"/>
</dbReference>
<feature type="domain" description="GH18" evidence="18">
    <location>
        <begin position="560"/>
        <end position="918"/>
    </location>
</feature>
<feature type="region of interest" description="Disordered" evidence="15">
    <location>
        <begin position="305"/>
        <end position="327"/>
    </location>
</feature>
<dbReference type="HOGENOM" id="CLU_002087_0_0_1"/>
<dbReference type="SMART" id="SM00257">
    <property type="entry name" value="LysM"/>
    <property type="match status" value="2"/>
</dbReference>
<accession>W9NEV8</accession>
<keyword evidence="7 14" id="KW-0378">Hydrolase</keyword>